<dbReference type="Gene3D" id="1.20.1070.10">
    <property type="entry name" value="Rhodopsin 7-helix transmembrane proteins"/>
    <property type="match status" value="2"/>
</dbReference>
<feature type="compositionally biased region" description="Polar residues" evidence="9">
    <location>
        <begin position="325"/>
        <end position="337"/>
    </location>
</feature>
<keyword evidence="12" id="KW-1185">Reference proteome</keyword>
<dbReference type="PANTHER" id="PTHR24238">
    <property type="entry name" value="G-PROTEIN COUPLED RECEPTOR"/>
    <property type="match status" value="1"/>
</dbReference>
<evidence type="ECO:0000256" key="6">
    <source>
        <dbReference type="ARBA" id="ARBA00023136"/>
    </source>
</evidence>
<feature type="region of interest" description="Disordered" evidence="9">
    <location>
        <begin position="249"/>
        <end position="365"/>
    </location>
</feature>
<keyword evidence="8" id="KW-0807">Transducer</keyword>
<evidence type="ECO:0000256" key="2">
    <source>
        <dbReference type="ARBA" id="ARBA00010663"/>
    </source>
</evidence>
<feature type="transmembrane region" description="Helical" evidence="10">
    <location>
        <begin position="429"/>
        <end position="449"/>
    </location>
</feature>
<dbReference type="PROSITE" id="PS50262">
    <property type="entry name" value="G_PROTEIN_RECEP_F1_2"/>
    <property type="match status" value="1"/>
</dbReference>
<accession>A0A6P6XVK7</accession>
<dbReference type="RefSeq" id="XP_027197315.1">
    <property type="nucleotide sequence ID" value="XM_027341514.1"/>
</dbReference>
<dbReference type="InParanoid" id="A0A6P6XVK7"/>
<evidence type="ECO:0000256" key="7">
    <source>
        <dbReference type="ARBA" id="ARBA00023170"/>
    </source>
</evidence>
<dbReference type="SUPFAM" id="SSF81321">
    <property type="entry name" value="Family A G protein-coupled receptor-like"/>
    <property type="match status" value="1"/>
</dbReference>
<name>A0A6P6XVK7_DERPT</name>
<protein>
    <submittedName>
        <fullName evidence="13">Cholecystokinin receptor-like</fullName>
    </submittedName>
</protein>
<dbReference type="PANTHER" id="PTHR24238:SF57">
    <property type="entry name" value="G-PROTEIN COUPLED RECEPTOR 83"/>
    <property type="match status" value="1"/>
</dbReference>
<dbReference type="Pfam" id="PF00001">
    <property type="entry name" value="7tm_1"/>
    <property type="match status" value="1"/>
</dbReference>
<feature type="compositionally biased region" description="Basic residues" evidence="9">
    <location>
        <begin position="314"/>
        <end position="324"/>
    </location>
</feature>
<keyword evidence="5" id="KW-0297">G-protein coupled receptor</keyword>
<feature type="transmembrane region" description="Helical" evidence="10">
    <location>
        <begin position="75"/>
        <end position="95"/>
    </location>
</feature>
<dbReference type="GO" id="GO:0008188">
    <property type="term" value="F:neuropeptide receptor activity"/>
    <property type="evidence" value="ECO:0007669"/>
    <property type="project" value="TreeGrafter"/>
</dbReference>
<reference evidence="13" key="1">
    <citation type="submission" date="2025-08" db="UniProtKB">
        <authorList>
            <consortium name="RefSeq"/>
        </authorList>
    </citation>
    <scope>IDENTIFICATION</scope>
    <source>
        <strain evidence="13">Airmid</strain>
    </source>
</reference>
<dbReference type="OMA" id="CFMSKSF"/>
<dbReference type="GO" id="GO:0005886">
    <property type="term" value="C:plasma membrane"/>
    <property type="evidence" value="ECO:0007669"/>
    <property type="project" value="TreeGrafter"/>
</dbReference>
<proteinExistence type="inferred from homology"/>
<keyword evidence="7" id="KW-0675">Receptor</keyword>
<dbReference type="InterPro" id="IPR017452">
    <property type="entry name" value="GPCR_Rhodpsn_7TM"/>
</dbReference>
<keyword evidence="6 10" id="KW-0472">Membrane</keyword>
<keyword evidence="4 10" id="KW-1133">Transmembrane helix</keyword>
<evidence type="ECO:0000259" key="11">
    <source>
        <dbReference type="PROSITE" id="PS50262"/>
    </source>
</evidence>
<feature type="transmembrane region" description="Helical" evidence="10">
    <location>
        <begin position="204"/>
        <end position="228"/>
    </location>
</feature>
<comment type="similarity">
    <text evidence="2">Belongs to the G-protein coupled receptor 1 family.</text>
</comment>
<evidence type="ECO:0000313" key="12">
    <source>
        <dbReference type="Proteomes" id="UP000515146"/>
    </source>
</evidence>
<dbReference type="Proteomes" id="UP000515146">
    <property type="component" value="Unplaced"/>
</dbReference>
<gene>
    <name evidence="13" type="primary">LOC113791707</name>
</gene>
<feature type="domain" description="G-protein coupled receptors family 1 profile" evidence="11">
    <location>
        <begin position="54"/>
        <end position="454"/>
    </location>
</feature>
<feature type="transmembrane region" description="Helical" evidence="10">
    <location>
        <begin position="154"/>
        <end position="173"/>
    </location>
</feature>
<evidence type="ECO:0000256" key="10">
    <source>
        <dbReference type="SAM" id="Phobius"/>
    </source>
</evidence>
<feature type="transmembrane region" description="Helical" evidence="10">
    <location>
        <begin position="39"/>
        <end position="63"/>
    </location>
</feature>
<dbReference type="OrthoDB" id="10037617at2759"/>
<evidence type="ECO:0000256" key="1">
    <source>
        <dbReference type="ARBA" id="ARBA00004141"/>
    </source>
</evidence>
<evidence type="ECO:0000256" key="4">
    <source>
        <dbReference type="ARBA" id="ARBA00022989"/>
    </source>
</evidence>
<evidence type="ECO:0000256" key="9">
    <source>
        <dbReference type="SAM" id="MobiDB-lite"/>
    </source>
</evidence>
<evidence type="ECO:0000256" key="3">
    <source>
        <dbReference type="ARBA" id="ARBA00022692"/>
    </source>
</evidence>
<sequence>MADPSWLDKNNITSVRLKTSTGTVEIGQLEAFGLFGQTFLVILYSLSTFFALTGNTLVILVEIYGRRSARNLQKFLINLAISDLLLGVLVTPFIYTDIMLGRWIFHPLLCPVTQFVQLMSVFVTTYTLTFIGIERYFATLHPLSSANTWLRSHGNLVLQLSWIFGSILASFSIQNTRVVAFNYNSQTYYDCANWVDVAERDMQIYVTLSFVLTFVLPIIFLTISYGAIGRRLMRTQKYWCSYRQTIPFSSHHHSHSHHSHNQNSTSRTHSNNNSNSSHNHNLSNVDNEGNNNNNNNPTVTAAVAAPSVTTTTTRKNKSLIRKNFTKISKLSNSNVHHQTNGGNGNDDNNTTTVTTSNNSLNKKSNNKNQNKVIVRFDKRNAEFLNKMRVFRLLVAVLVLFIICWLPIKIFMLILAFRPSIVYLDSMTNYYIYYISFFLCHWLSMANSFANPILYCFMSKSFRADLCDLFVCICTKLNICIKSCETLKENHHPHHHTGEF</sequence>
<feature type="transmembrane region" description="Helical" evidence="10">
    <location>
        <begin position="115"/>
        <end position="133"/>
    </location>
</feature>
<dbReference type="PRINTS" id="PR00237">
    <property type="entry name" value="GPCRRHODOPSN"/>
</dbReference>
<comment type="subcellular location">
    <subcellularLocation>
        <location evidence="1">Membrane</location>
        <topology evidence="1">Multi-pass membrane protein</topology>
    </subcellularLocation>
</comment>
<keyword evidence="3 10" id="KW-0812">Transmembrane</keyword>
<dbReference type="AlphaFoldDB" id="A0A6P6XVK7"/>
<feature type="transmembrane region" description="Helical" evidence="10">
    <location>
        <begin position="389"/>
        <end position="417"/>
    </location>
</feature>
<evidence type="ECO:0000313" key="13">
    <source>
        <dbReference type="RefSeq" id="XP_027197315.1"/>
    </source>
</evidence>
<dbReference type="InterPro" id="IPR000276">
    <property type="entry name" value="GPCR_Rhodpsn"/>
</dbReference>
<dbReference type="KEGG" id="dpte:113791707"/>
<feature type="compositionally biased region" description="Basic residues" evidence="9">
    <location>
        <begin position="250"/>
        <end position="260"/>
    </location>
</feature>
<feature type="compositionally biased region" description="Low complexity" evidence="9">
    <location>
        <begin position="261"/>
        <end position="313"/>
    </location>
</feature>
<evidence type="ECO:0000256" key="8">
    <source>
        <dbReference type="ARBA" id="ARBA00023224"/>
    </source>
</evidence>
<organism evidence="12 13">
    <name type="scientific">Dermatophagoides pteronyssinus</name>
    <name type="common">European house dust mite</name>
    <dbReference type="NCBI Taxonomy" id="6956"/>
    <lineage>
        <taxon>Eukaryota</taxon>
        <taxon>Metazoa</taxon>
        <taxon>Ecdysozoa</taxon>
        <taxon>Arthropoda</taxon>
        <taxon>Chelicerata</taxon>
        <taxon>Arachnida</taxon>
        <taxon>Acari</taxon>
        <taxon>Acariformes</taxon>
        <taxon>Sarcoptiformes</taxon>
        <taxon>Astigmata</taxon>
        <taxon>Psoroptidia</taxon>
        <taxon>Analgoidea</taxon>
        <taxon>Pyroglyphidae</taxon>
        <taxon>Dermatophagoidinae</taxon>
        <taxon>Dermatophagoides</taxon>
    </lineage>
</organism>
<feature type="compositionally biased region" description="Low complexity" evidence="9">
    <location>
        <begin position="345"/>
        <end position="365"/>
    </location>
</feature>
<evidence type="ECO:0000256" key="5">
    <source>
        <dbReference type="ARBA" id="ARBA00023040"/>
    </source>
</evidence>